<protein>
    <submittedName>
        <fullName evidence="1">Uncharacterized protein</fullName>
    </submittedName>
</protein>
<keyword evidence="2" id="KW-1185">Reference proteome</keyword>
<dbReference type="Proteomes" id="UP001595699">
    <property type="component" value="Unassembled WGS sequence"/>
</dbReference>
<dbReference type="RefSeq" id="WP_205115956.1">
    <property type="nucleotide sequence ID" value="NZ_JAFBCM010000001.1"/>
</dbReference>
<organism evidence="1 2">
    <name type="scientific">Tenggerimyces flavus</name>
    <dbReference type="NCBI Taxonomy" id="1708749"/>
    <lineage>
        <taxon>Bacteria</taxon>
        <taxon>Bacillati</taxon>
        <taxon>Actinomycetota</taxon>
        <taxon>Actinomycetes</taxon>
        <taxon>Propionibacteriales</taxon>
        <taxon>Nocardioidaceae</taxon>
        <taxon>Tenggerimyces</taxon>
    </lineage>
</organism>
<sequence length="1195" mass="125847">MARRVAFPYWFRAEGARIPWGQIAEQQARFAGRRFAGPRRLRPFDVQLRWSCAKELGVPFEPFLVWRRSQKDRPDRIEVEPRPVDGGAVLTFTKVVAYVEVECDPIDPSRAVGLLVTRGGLSLNNAVGSAAAFPVPGARVRLVVRCSGGTRALLINGGNPSVRIETLDQVVNDGDWKPFERVGLPVDDPWPGTSYDTSAQGLLDAPVSPLEAALQRLARGGPQVGWFPATSTGRTAPPWSPPDHLTLLKEVRDETLPRIESVYGSALKPRPYDQQLLEDTFAVDGPSAAHPAEAKLSPLSLLALPASADPFLSLALGFGTAYAWEGGHDGPFVGNDDLMVTGEYEDLPDRSGSAQLAAYVPAPGEHAATATPTNVTAVRDGLVAPEVPDAPWRETIRVSWDRRQASAALGLGTGAALARFDSPADPSAECLLPLRSAGDFRPLLPVPDGPLGTPGFGRTGMVDAAAEIPLGSGGRQPGYPVAWQDVFGVWSRWEDALYAGDEPAPPRPRIIAMTLGTQYAGSTQCPATLEVELALDWFDRTPTAVDVFAVLFPMALSTTPPPAGVTPFGPAPAGCFRRDVSLPFAGAELQGSGGVTVEHLDSAGEDVVVPGPAQGEESRRYRVRISVPTLDFGATSRWGVALWTRSDLLIGTTSGLAPGPSPALTSAASPVPVLPIPPPPPPGVPMGSAPDAQGRSHVRVHWSIPAGADLQPDKGIIVWEIAETALRQSVGLPDRAPEGTLPGVRLQQLWNAYDAMPADKRRAVFRRLLVLPGSARETDVALPKGSTDIHLFVVTTLSRSGIESPWPTAGHEDLQAVAAPRLRRPSAPVVSSVLGASGAVTLSLGAMSKVPVREFRVFRTRSEVAARSFETMGPAFATVPAVLSAAPPDPVTGELTYGAEWSGAFPASWDDWFVRAVAVAVDSVPVEAVRGLPSPAGDAVLVRVLPPLAPDLAPLVAVPIGSGELVLVTTSTSAPMREVPQGSHRVSVGVTGPGATGVNDVDPVPLQDVTVGSVVAGPAPTGAAPGAVLVRGERAAGRTPLAVWLTRADAAQPLDVTVRVADPIGRLTAGTVTVPPVTVQPPTLVLLDAFAIAGRGVIVQVRSDAPIDAQPPYVLAVSARRAGLFPGAFVRASFELDDIPRQIGPFPPVRPIQAVRLTEDQPHEYQVLIRVLTPMTATLAMVAPNGERAQVSVSV</sequence>
<evidence type="ECO:0000313" key="1">
    <source>
        <dbReference type="EMBL" id="MFC3766908.1"/>
    </source>
</evidence>
<accession>A0ABV7YPE9</accession>
<dbReference type="EMBL" id="JBHRZH010000062">
    <property type="protein sequence ID" value="MFC3766908.1"/>
    <property type="molecule type" value="Genomic_DNA"/>
</dbReference>
<proteinExistence type="predicted"/>
<gene>
    <name evidence="1" type="ORF">ACFOUW_39195</name>
</gene>
<name>A0ABV7YPE9_9ACTN</name>
<comment type="caution">
    <text evidence="1">The sequence shown here is derived from an EMBL/GenBank/DDBJ whole genome shotgun (WGS) entry which is preliminary data.</text>
</comment>
<evidence type="ECO:0000313" key="2">
    <source>
        <dbReference type="Proteomes" id="UP001595699"/>
    </source>
</evidence>
<reference evidence="2" key="1">
    <citation type="journal article" date="2019" name="Int. J. Syst. Evol. Microbiol.">
        <title>The Global Catalogue of Microorganisms (GCM) 10K type strain sequencing project: providing services to taxonomists for standard genome sequencing and annotation.</title>
        <authorList>
            <consortium name="The Broad Institute Genomics Platform"/>
            <consortium name="The Broad Institute Genome Sequencing Center for Infectious Disease"/>
            <person name="Wu L."/>
            <person name="Ma J."/>
        </authorList>
    </citation>
    <scope>NUCLEOTIDE SEQUENCE [LARGE SCALE GENOMIC DNA]</scope>
    <source>
        <strain evidence="2">CGMCC 4.7241</strain>
    </source>
</reference>